<accession>A0A3D8P4R9</accession>
<dbReference type="InterPro" id="IPR032387">
    <property type="entry name" value="ACAS_N"/>
</dbReference>
<evidence type="ECO:0000313" key="11">
    <source>
        <dbReference type="Proteomes" id="UP000256329"/>
    </source>
</evidence>
<evidence type="ECO:0000313" key="10">
    <source>
        <dbReference type="EMBL" id="RDV84223.1"/>
    </source>
</evidence>
<dbReference type="PANTHER" id="PTHR24095:SF232">
    <property type="entry name" value="ACETYL-COENZYME A SYNTHETASE"/>
    <property type="match status" value="1"/>
</dbReference>
<reference evidence="10 11" key="1">
    <citation type="submission" date="2018-08" db="EMBL/GenBank/DDBJ databases">
        <title>Form III RuBisCO-mediated autotrophy in Thermodesulfobium bacteria.</title>
        <authorList>
            <person name="Toshchakov S.V."/>
            <person name="Kublanov I.V."/>
            <person name="Frolov E."/>
            <person name="Bonch-Osmolovskaya E.A."/>
            <person name="Tourova T.P."/>
            <person name="Chernych N.A."/>
            <person name="Lebedinsky A.V."/>
        </authorList>
    </citation>
    <scope>NUCLEOTIDE SEQUENCE [LARGE SCALE GENOMIC DNA]</scope>
    <source>
        <strain evidence="10 11">SR</strain>
    </source>
</reference>
<dbReference type="InterPro" id="IPR000873">
    <property type="entry name" value="AMP-dep_synth/lig_dom"/>
</dbReference>
<dbReference type="InterPro" id="IPR045851">
    <property type="entry name" value="AMP-bd_C_sf"/>
</dbReference>
<dbReference type="EMBL" id="QSLN01000002">
    <property type="protein sequence ID" value="RDV84223.1"/>
    <property type="molecule type" value="Genomic_DNA"/>
</dbReference>
<evidence type="ECO:0000256" key="2">
    <source>
        <dbReference type="ARBA" id="ARBA00022598"/>
    </source>
</evidence>
<dbReference type="Pfam" id="PF16177">
    <property type="entry name" value="ACAS_N"/>
    <property type="match status" value="1"/>
</dbReference>
<evidence type="ECO:0000256" key="1">
    <source>
        <dbReference type="ARBA" id="ARBA00006432"/>
    </source>
</evidence>
<evidence type="ECO:0000259" key="9">
    <source>
        <dbReference type="Pfam" id="PF16177"/>
    </source>
</evidence>
<gene>
    <name evidence="10" type="primary">acs</name>
    <name evidence="10" type="ORF">DXX99_02640</name>
</gene>
<dbReference type="Pfam" id="PF00501">
    <property type="entry name" value="AMP-binding"/>
    <property type="match status" value="1"/>
</dbReference>
<evidence type="ECO:0000256" key="3">
    <source>
        <dbReference type="ARBA" id="ARBA00022741"/>
    </source>
</evidence>
<evidence type="ECO:0000256" key="5">
    <source>
        <dbReference type="ARBA" id="ARBA00022990"/>
    </source>
</evidence>
<evidence type="ECO:0000256" key="4">
    <source>
        <dbReference type="ARBA" id="ARBA00022840"/>
    </source>
</evidence>
<comment type="similarity">
    <text evidence="1">Belongs to the ATP-dependent AMP-binding enzyme family.</text>
</comment>
<dbReference type="InterPro" id="IPR011904">
    <property type="entry name" value="Ac_CoA_lig"/>
</dbReference>
<proteinExistence type="inferred from homology"/>
<dbReference type="FunFam" id="3.40.50.12780:FF:000001">
    <property type="entry name" value="Acetyl-coenzyme A synthetase"/>
    <property type="match status" value="1"/>
</dbReference>
<dbReference type="Gene3D" id="3.30.300.30">
    <property type="match status" value="1"/>
</dbReference>
<sequence length="692" mass="78389">MAQEAARPLEAGAQEKIYEEFDHRIVPPSWQDRVWSAEEYKRFHAETVKDKAAIEAFWAEWAEKLPWFKKWDKVLDDSNPPFYRWFVGGETNLAYLAVDWQIKQGRKHKVAFIWEGEPWDEVKREPKEVRKITYHDLYRESNRLAFALREKLRVRKGEVITLYLPMIPEMVYYMLAVQRLGAAHSIVFSGFSAQALAQRVLDAGSRIIVTADGLYRRGRVIPLKPMVDEAVRICAEKGHKVEHVIVVRRVGLENLAWEEERDLWHHRFVRGISRNVQVEPVPCSSEDFSFILYTSGTTGTPKGVQHSVGGYAVGVYASAKLIFDLNDEDVYWCTADVGWITGHSYVIYGPLMLGVTSVIYEGAPDYPAPDRWWSIIHRHGVTVFYTAPTAVRMLMKFPEEFVHRYDLSTLRIVNTVGEPINPEAFNWYFRNLGKEDIVASSCWWMTETGQMILAHTPGLGKIYPLKPGTNGFPIPGVDVEVVDDEGKPCPPGVRGHLVVTTPWPAMMMTIYKDPQRYIDTYWSRFKGKFCTSDFAVKDPDGYIWVLGRADDVLKIAGHRIGTAEVESAMVLHPAVAEAACVGRPDPVKGEVPVIFTVLRHGFMGEPELVDEIKQHLRKVIGPIVATDAVIVFVDNLPKTRSGKIMRRILRAVIHGQPLGDITTLEDGVAVEEATKAYQQIKAALRETAATGE</sequence>
<dbReference type="GO" id="GO:0016208">
    <property type="term" value="F:AMP binding"/>
    <property type="evidence" value="ECO:0007669"/>
    <property type="project" value="InterPro"/>
</dbReference>
<organism evidence="10 11">
    <name type="scientific">Ammonifex thiophilus</name>
    <dbReference type="NCBI Taxonomy" id="444093"/>
    <lineage>
        <taxon>Bacteria</taxon>
        <taxon>Bacillati</taxon>
        <taxon>Bacillota</taxon>
        <taxon>Clostridia</taxon>
        <taxon>Thermoanaerobacterales</taxon>
        <taxon>Thermoanaerobacteraceae</taxon>
        <taxon>Ammonifex</taxon>
    </lineage>
</organism>
<dbReference type="InterPro" id="IPR025110">
    <property type="entry name" value="AMP-bd_C"/>
</dbReference>
<keyword evidence="2 10" id="KW-0436">Ligase</keyword>
<keyword evidence="5" id="KW-0007">Acetylation</keyword>
<dbReference type="OrthoDB" id="9778383at2"/>
<dbReference type="Pfam" id="PF13193">
    <property type="entry name" value="AMP-binding_C"/>
    <property type="match status" value="1"/>
</dbReference>
<comment type="caution">
    <text evidence="10">The sequence shown here is derived from an EMBL/GenBank/DDBJ whole genome shotgun (WGS) entry which is preliminary data.</text>
</comment>
<feature type="domain" description="AMP-dependent synthetase/ligase" evidence="7">
    <location>
        <begin position="106"/>
        <end position="507"/>
    </location>
</feature>
<name>A0A3D8P4R9_9THEO</name>
<dbReference type="SUPFAM" id="SSF56801">
    <property type="entry name" value="Acetyl-CoA synthetase-like"/>
    <property type="match status" value="1"/>
</dbReference>
<dbReference type="InterPro" id="IPR042099">
    <property type="entry name" value="ANL_N_sf"/>
</dbReference>
<dbReference type="PANTHER" id="PTHR24095">
    <property type="entry name" value="ACETYL-COENZYME A SYNTHETASE"/>
    <property type="match status" value="1"/>
</dbReference>
<dbReference type="RefSeq" id="WP_115791966.1">
    <property type="nucleotide sequence ID" value="NZ_QSLN01000002.1"/>
</dbReference>
<dbReference type="Proteomes" id="UP000256329">
    <property type="component" value="Unassembled WGS sequence"/>
</dbReference>
<dbReference type="AlphaFoldDB" id="A0A3D8P4R9"/>
<feature type="domain" description="Acetyl-coenzyme A synthetase N-terminal" evidence="9">
    <location>
        <begin position="40"/>
        <end position="96"/>
    </location>
</feature>
<dbReference type="InterPro" id="IPR020845">
    <property type="entry name" value="AMP-binding_CS"/>
</dbReference>
<dbReference type="PROSITE" id="PS00455">
    <property type="entry name" value="AMP_BINDING"/>
    <property type="match status" value="1"/>
</dbReference>
<dbReference type="EC" id="6.2.1.1" evidence="6"/>
<keyword evidence="3" id="KW-0547">Nucleotide-binding</keyword>
<protein>
    <recommendedName>
        <fullName evidence="6">Acetate--CoA ligase</fullName>
        <ecNumber evidence="6">6.2.1.1</ecNumber>
    </recommendedName>
</protein>
<keyword evidence="11" id="KW-1185">Reference proteome</keyword>
<dbReference type="NCBIfam" id="TIGR02188">
    <property type="entry name" value="Ac_CoA_lig_AcsA"/>
    <property type="match status" value="1"/>
</dbReference>
<dbReference type="GO" id="GO:0003987">
    <property type="term" value="F:acetate-CoA ligase activity"/>
    <property type="evidence" value="ECO:0007669"/>
    <property type="project" value="UniProtKB-UniRule"/>
</dbReference>
<evidence type="ECO:0000259" key="8">
    <source>
        <dbReference type="Pfam" id="PF13193"/>
    </source>
</evidence>
<dbReference type="GO" id="GO:0005524">
    <property type="term" value="F:ATP binding"/>
    <property type="evidence" value="ECO:0007669"/>
    <property type="project" value="UniProtKB-KW"/>
</dbReference>
<evidence type="ECO:0000256" key="6">
    <source>
        <dbReference type="NCBIfam" id="TIGR02188"/>
    </source>
</evidence>
<dbReference type="NCBIfam" id="NF001208">
    <property type="entry name" value="PRK00174.1"/>
    <property type="match status" value="1"/>
</dbReference>
<keyword evidence="4" id="KW-0067">ATP-binding</keyword>
<dbReference type="Gene3D" id="3.40.50.12780">
    <property type="entry name" value="N-terminal domain of ligase-like"/>
    <property type="match status" value="1"/>
</dbReference>
<dbReference type="GO" id="GO:0019427">
    <property type="term" value="P:acetyl-CoA biosynthetic process from acetate"/>
    <property type="evidence" value="ECO:0007669"/>
    <property type="project" value="UniProtKB-UniRule"/>
</dbReference>
<evidence type="ECO:0000259" key="7">
    <source>
        <dbReference type="Pfam" id="PF00501"/>
    </source>
</evidence>
<feature type="domain" description="AMP-binding enzyme C-terminal" evidence="8">
    <location>
        <begin position="564"/>
        <end position="643"/>
    </location>
</feature>